<dbReference type="EMBL" id="KQ990094">
    <property type="protein sequence ID" value="KZV53673.1"/>
    <property type="molecule type" value="Genomic_DNA"/>
</dbReference>
<sequence>MHLVYNLVTYRDPEEGRRTTSPQDAEPLGSLGLNDAGDDPVDEHVPTGACLRYGRMDEIRVDRKEDN</sequence>
<keyword evidence="3" id="KW-1185">Reference proteome</keyword>
<protein>
    <submittedName>
        <fullName evidence="2">Uncharacterized protein</fullName>
    </submittedName>
</protein>
<reference evidence="2 3" key="1">
    <citation type="journal article" date="2015" name="Proc. Natl. Acad. Sci. U.S.A.">
        <title>The resurrection genome of Boea hygrometrica: A blueprint for survival of dehydration.</title>
        <authorList>
            <person name="Xiao L."/>
            <person name="Yang G."/>
            <person name="Zhang L."/>
            <person name="Yang X."/>
            <person name="Zhao S."/>
            <person name="Ji Z."/>
            <person name="Zhou Q."/>
            <person name="Hu M."/>
            <person name="Wang Y."/>
            <person name="Chen M."/>
            <person name="Xu Y."/>
            <person name="Jin H."/>
            <person name="Xiao X."/>
            <person name="Hu G."/>
            <person name="Bao F."/>
            <person name="Hu Y."/>
            <person name="Wan P."/>
            <person name="Li L."/>
            <person name="Deng X."/>
            <person name="Kuang T."/>
            <person name="Xiang C."/>
            <person name="Zhu J.K."/>
            <person name="Oliver M.J."/>
            <person name="He Y."/>
        </authorList>
    </citation>
    <scope>NUCLEOTIDE SEQUENCE [LARGE SCALE GENOMIC DNA]</scope>
    <source>
        <strain evidence="3">cv. XS01</strain>
    </source>
</reference>
<feature type="region of interest" description="Disordered" evidence="1">
    <location>
        <begin position="8"/>
        <end position="47"/>
    </location>
</feature>
<evidence type="ECO:0000313" key="2">
    <source>
        <dbReference type="EMBL" id="KZV53673.1"/>
    </source>
</evidence>
<evidence type="ECO:0000256" key="1">
    <source>
        <dbReference type="SAM" id="MobiDB-lite"/>
    </source>
</evidence>
<gene>
    <name evidence="2" type="ORF">F511_39447</name>
</gene>
<accession>A0A2Z7D2Q7</accession>
<proteinExistence type="predicted"/>
<name>A0A2Z7D2Q7_9LAMI</name>
<dbReference type="AlphaFoldDB" id="A0A2Z7D2Q7"/>
<organism evidence="2 3">
    <name type="scientific">Dorcoceras hygrometricum</name>
    <dbReference type="NCBI Taxonomy" id="472368"/>
    <lineage>
        <taxon>Eukaryota</taxon>
        <taxon>Viridiplantae</taxon>
        <taxon>Streptophyta</taxon>
        <taxon>Embryophyta</taxon>
        <taxon>Tracheophyta</taxon>
        <taxon>Spermatophyta</taxon>
        <taxon>Magnoliopsida</taxon>
        <taxon>eudicotyledons</taxon>
        <taxon>Gunneridae</taxon>
        <taxon>Pentapetalae</taxon>
        <taxon>asterids</taxon>
        <taxon>lamiids</taxon>
        <taxon>Lamiales</taxon>
        <taxon>Gesneriaceae</taxon>
        <taxon>Didymocarpoideae</taxon>
        <taxon>Trichosporeae</taxon>
        <taxon>Loxocarpinae</taxon>
        <taxon>Dorcoceras</taxon>
    </lineage>
</organism>
<dbReference type="Proteomes" id="UP000250235">
    <property type="component" value="Unassembled WGS sequence"/>
</dbReference>
<evidence type="ECO:0000313" key="3">
    <source>
        <dbReference type="Proteomes" id="UP000250235"/>
    </source>
</evidence>